<dbReference type="Pfam" id="PF11991">
    <property type="entry name" value="Trp_DMAT"/>
    <property type="match status" value="1"/>
</dbReference>
<name>V5I4U6_BYSSN</name>
<dbReference type="InterPro" id="IPR012148">
    <property type="entry name" value="ABBA_DMATS-like"/>
</dbReference>
<accession>V5I4U6</accession>
<sequence>MSFLVAGRSPITWGSNLRSRFSQKFKLYTSTENRLKVIPLLPNVPSEVDSRFWDDCVGDALRTLMGGAGYDAAMLDANLKFCSQSVAPYLGPRPTRSQPPQWKSFMTDDFSPLEYSWSWDGTPTIRYSFEPIGPLAGTRLDPYNHKAPMQYVDRLRHSLPGADWRWFDHFARGFYQDNTNASRELLASGEGSSASSMFVGFDLTRDGLICKMYFVPVKAEQTGQSRLTVLEDAVHGLPNYHQLAAYSYLENFLRRQERVVPQQIIGVAVDCIDPSLSKLKVYFRSPTTTFASVIDTLTAGGTISTWNDSALDELRALWSLVFGLPPNFSDDQELPWKSHETSGVLYNFDVKIGNQQPETKVYIPVRHYSHNDRVIAEGLVEFLRRHRGHTQYDDSFLRTLEQLSSFRSLEDGCGLQTYISCAFKKNKLSLTSYLSPQIYHPHRWLQTAS</sequence>
<comment type="pathway">
    <text evidence="1">Secondary metabolite biosynthesis.</text>
</comment>
<feature type="binding site" evidence="4">
    <location>
        <position position="433"/>
    </location>
    <ligand>
        <name>dimethylallyl diphosphate</name>
        <dbReference type="ChEBI" id="CHEBI:57623"/>
    </ligand>
</feature>
<comment type="caution">
    <text evidence="5">The sequence shown here is derived from an EMBL/GenBank/DDBJ whole genome shotgun (WGS) entry which is preliminary data.</text>
</comment>
<dbReference type="NCBIfam" id="TIGR03429">
    <property type="entry name" value="arom_pren_DMATS"/>
    <property type="match status" value="1"/>
</dbReference>
<dbReference type="GO" id="GO:0009820">
    <property type="term" value="P:alkaloid metabolic process"/>
    <property type="evidence" value="ECO:0007669"/>
    <property type="project" value="InterPro"/>
</dbReference>
<dbReference type="InterPro" id="IPR017795">
    <property type="entry name" value="ABBA_NscD-like"/>
</dbReference>
<protein>
    <submittedName>
        <fullName evidence="5">Dimethylallyl tryptophan synthase, putative</fullName>
    </submittedName>
</protein>
<dbReference type="GO" id="GO:0016765">
    <property type="term" value="F:transferase activity, transferring alkyl or aryl (other than methyl) groups"/>
    <property type="evidence" value="ECO:0007669"/>
    <property type="project" value="InterPro"/>
</dbReference>
<dbReference type="EMBL" id="BAUL01000260">
    <property type="protein sequence ID" value="GAD98780.1"/>
    <property type="molecule type" value="Genomic_DNA"/>
</dbReference>
<feature type="binding site" evidence="4">
    <location>
        <position position="282"/>
    </location>
    <ligand>
        <name>dimethylallyl diphosphate</name>
        <dbReference type="ChEBI" id="CHEBI:57623"/>
    </ligand>
</feature>
<comment type="similarity">
    <text evidence="2">Belongs to the tryptophan dimethylallyltransferase family.</text>
</comment>
<evidence type="ECO:0000256" key="4">
    <source>
        <dbReference type="PIRSR" id="PIRSR000509-1"/>
    </source>
</evidence>
<dbReference type="HOGENOM" id="CLU_037431_2_2_1"/>
<evidence type="ECO:0000313" key="6">
    <source>
        <dbReference type="Proteomes" id="UP000018001"/>
    </source>
</evidence>
<keyword evidence="6" id="KW-1185">Reference proteome</keyword>
<evidence type="ECO:0000313" key="5">
    <source>
        <dbReference type="EMBL" id="GAD98780.1"/>
    </source>
</evidence>
<dbReference type="AlphaFoldDB" id="V5I4U6"/>
<dbReference type="InterPro" id="IPR033964">
    <property type="entry name" value="ABBA"/>
</dbReference>
<organism evidence="5 6">
    <name type="scientific">Byssochlamys spectabilis (strain No. 5 / NBRC 109023)</name>
    <name type="common">Paecilomyces variotii</name>
    <dbReference type="NCBI Taxonomy" id="1356009"/>
    <lineage>
        <taxon>Eukaryota</taxon>
        <taxon>Fungi</taxon>
        <taxon>Dikarya</taxon>
        <taxon>Ascomycota</taxon>
        <taxon>Pezizomycotina</taxon>
        <taxon>Eurotiomycetes</taxon>
        <taxon>Eurotiomycetidae</taxon>
        <taxon>Eurotiales</taxon>
        <taxon>Thermoascaceae</taxon>
        <taxon>Paecilomyces</taxon>
    </lineage>
</organism>
<proteinExistence type="inferred from homology"/>
<dbReference type="PIRSF" id="PIRSF000509">
    <property type="entry name" value="Trp_DMAT"/>
    <property type="match status" value="1"/>
</dbReference>
<dbReference type="InParanoid" id="V5I4U6"/>
<keyword evidence="3" id="KW-0808">Transferase</keyword>
<feature type="binding site" evidence="4">
    <location>
        <position position="126"/>
    </location>
    <ligand>
        <name>dimethylallyl diphosphate</name>
        <dbReference type="ChEBI" id="CHEBI:57623"/>
    </ligand>
</feature>
<reference evidence="6" key="1">
    <citation type="journal article" date="2014" name="Genome Announc.">
        <title>Draft genome sequence of the formaldehyde-resistant fungus Byssochlamys spectabilis No. 5 (anamorph Paecilomyces variotii No. 5) (NBRC109023).</title>
        <authorList>
            <person name="Oka T."/>
            <person name="Ekino K."/>
            <person name="Fukuda K."/>
            <person name="Nomura Y."/>
        </authorList>
    </citation>
    <scope>NUCLEOTIDE SEQUENCE [LARGE SCALE GENOMIC DNA]</scope>
    <source>
        <strain evidence="6">No. 5 / NBRC 109023</strain>
    </source>
</reference>
<feature type="binding site" evidence="4">
    <location>
        <position position="280"/>
    </location>
    <ligand>
        <name>dimethylallyl diphosphate</name>
        <dbReference type="ChEBI" id="CHEBI:57623"/>
    </ligand>
</feature>
<dbReference type="SFLD" id="SFLDG01162">
    <property type="entry name" value="I"/>
    <property type="match status" value="1"/>
</dbReference>
<evidence type="ECO:0000256" key="3">
    <source>
        <dbReference type="ARBA" id="ARBA00022679"/>
    </source>
</evidence>
<dbReference type="OrthoDB" id="3354387at2759"/>
<dbReference type="CDD" id="cd13929">
    <property type="entry name" value="PT-DMATS_CymD"/>
    <property type="match status" value="1"/>
</dbReference>
<gene>
    <name evidence="5" type="ORF">PVAR5_7481</name>
</gene>
<dbReference type="PANTHER" id="PTHR40627:SF4">
    <property type="entry name" value="PRENYLTRANSFERASE ASQH1-RELATED"/>
    <property type="match status" value="1"/>
</dbReference>
<feature type="binding site" evidence="4">
    <location>
        <position position="213"/>
    </location>
    <ligand>
        <name>dimethylallyl diphosphate</name>
        <dbReference type="ChEBI" id="CHEBI:57623"/>
    </ligand>
</feature>
<dbReference type="SFLD" id="SFLDS00036">
    <property type="entry name" value="Aromatic_Prenyltransferase"/>
    <property type="match status" value="1"/>
</dbReference>
<dbReference type="PANTHER" id="PTHR40627">
    <property type="entry name" value="INDOLE PRENYLTRANSFERASE TDIB-RELATED"/>
    <property type="match status" value="1"/>
</dbReference>
<dbReference type="Proteomes" id="UP000018001">
    <property type="component" value="Unassembled WGS sequence"/>
</dbReference>
<feature type="binding site" evidence="4">
    <location>
        <position position="211"/>
    </location>
    <ligand>
        <name>dimethylallyl diphosphate</name>
        <dbReference type="ChEBI" id="CHEBI:57623"/>
    </ligand>
</feature>
<dbReference type="eggNOG" id="ENOG502S2XP">
    <property type="taxonomic scope" value="Eukaryota"/>
</dbReference>
<feature type="binding site" evidence="4">
    <location>
        <position position="362"/>
    </location>
    <ligand>
        <name>dimethylallyl diphosphate</name>
        <dbReference type="ChEBI" id="CHEBI:57623"/>
    </ligand>
</feature>
<evidence type="ECO:0000256" key="1">
    <source>
        <dbReference type="ARBA" id="ARBA00005179"/>
    </source>
</evidence>
<feature type="binding site" evidence="4">
    <location>
        <position position="114"/>
    </location>
    <ligand>
        <name>L-tryptophan</name>
        <dbReference type="ChEBI" id="CHEBI:57912"/>
    </ligand>
</feature>
<evidence type="ECO:0000256" key="2">
    <source>
        <dbReference type="ARBA" id="ARBA00010209"/>
    </source>
</evidence>